<evidence type="ECO:0000313" key="3">
    <source>
        <dbReference type="Proteomes" id="UP000291343"/>
    </source>
</evidence>
<dbReference type="InParanoid" id="A0A482WNM0"/>
<feature type="region of interest" description="Disordered" evidence="1">
    <location>
        <begin position="129"/>
        <end position="168"/>
    </location>
</feature>
<feature type="region of interest" description="Disordered" evidence="1">
    <location>
        <begin position="56"/>
        <end position="96"/>
    </location>
</feature>
<accession>A0A482WNM0</accession>
<dbReference type="AlphaFoldDB" id="A0A482WNM0"/>
<evidence type="ECO:0000313" key="2">
    <source>
        <dbReference type="EMBL" id="RZF35157.1"/>
    </source>
</evidence>
<gene>
    <name evidence="2" type="ORF">LSTR_LSTR007859</name>
</gene>
<dbReference type="EMBL" id="QKKF02029497">
    <property type="protein sequence ID" value="RZF35157.1"/>
    <property type="molecule type" value="Genomic_DNA"/>
</dbReference>
<proteinExistence type="predicted"/>
<feature type="compositionally biased region" description="Pro residues" evidence="1">
    <location>
        <begin position="82"/>
        <end position="92"/>
    </location>
</feature>
<name>A0A482WNM0_LAOST</name>
<sequence>MDDEHSCLSSVGNFLRRMGVRTRHYIGRVFRNDRSASFEVPVVVLEPRVFGPALAPGAPYPHASQPLTDGDDAERQLIDWRPPTPPPMPTPPFTHYGARKRLRMTPMPTCDLDTLSELRHALNDLQQKVQIDGTDDTEKDISNPTGITFDDENEQPINDTDIVHQKET</sequence>
<reference evidence="2 3" key="1">
    <citation type="journal article" date="2017" name="Gigascience">
        <title>Genome sequence of the small brown planthopper, Laodelphax striatellus.</title>
        <authorList>
            <person name="Zhu J."/>
            <person name="Jiang F."/>
            <person name="Wang X."/>
            <person name="Yang P."/>
            <person name="Bao Y."/>
            <person name="Zhao W."/>
            <person name="Wang W."/>
            <person name="Lu H."/>
            <person name="Wang Q."/>
            <person name="Cui N."/>
            <person name="Li J."/>
            <person name="Chen X."/>
            <person name="Luo L."/>
            <person name="Yu J."/>
            <person name="Kang L."/>
            <person name="Cui F."/>
        </authorList>
    </citation>
    <scope>NUCLEOTIDE SEQUENCE [LARGE SCALE GENOMIC DNA]</scope>
    <source>
        <strain evidence="2">Lst14</strain>
    </source>
</reference>
<comment type="caution">
    <text evidence="2">The sequence shown here is derived from an EMBL/GenBank/DDBJ whole genome shotgun (WGS) entry which is preliminary data.</text>
</comment>
<evidence type="ECO:0000256" key="1">
    <source>
        <dbReference type="SAM" id="MobiDB-lite"/>
    </source>
</evidence>
<organism evidence="2 3">
    <name type="scientific">Laodelphax striatellus</name>
    <name type="common">Small brown planthopper</name>
    <name type="synonym">Delphax striatella</name>
    <dbReference type="NCBI Taxonomy" id="195883"/>
    <lineage>
        <taxon>Eukaryota</taxon>
        <taxon>Metazoa</taxon>
        <taxon>Ecdysozoa</taxon>
        <taxon>Arthropoda</taxon>
        <taxon>Hexapoda</taxon>
        <taxon>Insecta</taxon>
        <taxon>Pterygota</taxon>
        <taxon>Neoptera</taxon>
        <taxon>Paraneoptera</taxon>
        <taxon>Hemiptera</taxon>
        <taxon>Auchenorrhyncha</taxon>
        <taxon>Fulgoroidea</taxon>
        <taxon>Delphacidae</taxon>
        <taxon>Criomorphinae</taxon>
        <taxon>Laodelphax</taxon>
    </lineage>
</organism>
<keyword evidence="3" id="KW-1185">Reference proteome</keyword>
<dbReference type="OrthoDB" id="10524647at2759"/>
<protein>
    <submittedName>
        <fullName evidence="2">Uncharacterized protein</fullName>
    </submittedName>
</protein>
<dbReference type="Proteomes" id="UP000291343">
    <property type="component" value="Unassembled WGS sequence"/>
</dbReference>